<reference evidence="1 2" key="1">
    <citation type="submission" date="2019-01" db="EMBL/GenBank/DDBJ databases">
        <title>Pseudoxanthomonas composti sp. nov., isolated from compost.</title>
        <authorList>
            <person name="Yang G."/>
        </authorList>
    </citation>
    <scope>NUCLEOTIDE SEQUENCE [LARGE SCALE GENOMIC DNA]</scope>
    <source>
        <strain evidence="1 2">GSS15</strain>
    </source>
</reference>
<keyword evidence="2" id="KW-1185">Reference proteome</keyword>
<evidence type="ECO:0000313" key="2">
    <source>
        <dbReference type="Proteomes" id="UP000289784"/>
    </source>
</evidence>
<dbReference type="EMBL" id="SAWZ01000012">
    <property type="protein sequence ID" value="RXR00294.1"/>
    <property type="molecule type" value="Genomic_DNA"/>
</dbReference>
<sequence>MTSVAQTLDPLLKDRIARIAEARGWAMEETLTAVIEQGLFVLESQVRGGLESGEVHALSEAIAALRQLPQGQGF</sequence>
<comment type="caution">
    <text evidence="1">The sequence shown here is derived from an EMBL/GenBank/DDBJ whole genome shotgun (WGS) entry which is preliminary data.</text>
</comment>
<dbReference type="Proteomes" id="UP000289784">
    <property type="component" value="Unassembled WGS sequence"/>
</dbReference>
<evidence type="ECO:0000313" key="1">
    <source>
        <dbReference type="EMBL" id="RXR00294.1"/>
    </source>
</evidence>
<dbReference type="RefSeq" id="WP_129472431.1">
    <property type="nucleotide sequence ID" value="NZ_SAWZ01000012.1"/>
</dbReference>
<protein>
    <recommendedName>
        <fullName evidence="3">CopG family transcriptional regulator</fullName>
    </recommendedName>
</protein>
<name>A0A4Q1JR84_9GAMM</name>
<organism evidence="1 2">
    <name type="scientific">Pseudoxanthomonas composti</name>
    <dbReference type="NCBI Taxonomy" id="2137479"/>
    <lineage>
        <taxon>Bacteria</taxon>
        <taxon>Pseudomonadati</taxon>
        <taxon>Pseudomonadota</taxon>
        <taxon>Gammaproteobacteria</taxon>
        <taxon>Lysobacterales</taxon>
        <taxon>Lysobacteraceae</taxon>
        <taxon>Pseudoxanthomonas</taxon>
    </lineage>
</organism>
<gene>
    <name evidence="1" type="ORF">EPA99_16915</name>
</gene>
<dbReference type="AlphaFoldDB" id="A0A4Q1JR84"/>
<dbReference type="OrthoDB" id="5966436at2"/>
<evidence type="ECO:0008006" key="3">
    <source>
        <dbReference type="Google" id="ProtNLM"/>
    </source>
</evidence>
<proteinExistence type="predicted"/>
<accession>A0A4Q1JR84</accession>